<protein>
    <submittedName>
        <fullName evidence="2">Uncharacterized protein</fullName>
    </submittedName>
</protein>
<dbReference type="GO" id="GO:0006364">
    <property type="term" value="P:rRNA processing"/>
    <property type="evidence" value="ECO:0007669"/>
    <property type="project" value="InterPro"/>
</dbReference>
<dbReference type="PANTHER" id="PTHR28272">
    <property type="entry name" value="RIBONUCLEASES P/MRP PROTEIN SUBUNIT POP3"/>
    <property type="match status" value="1"/>
</dbReference>
<dbReference type="PANTHER" id="PTHR28272:SF1">
    <property type="entry name" value="RIBONUCLEASES P_MRP PROTEIN SUBUNIT POP3"/>
    <property type="match status" value="1"/>
</dbReference>
<dbReference type="GO" id="GO:0034965">
    <property type="term" value="P:intronic box C/D snoRNA processing"/>
    <property type="evidence" value="ECO:0007669"/>
    <property type="project" value="TreeGrafter"/>
</dbReference>
<dbReference type="GO" id="GO:0000171">
    <property type="term" value="F:ribonuclease MRP activity"/>
    <property type="evidence" value="ECO:0007669"/>
    <property type="project" value="TreeGrafter"/>
</dbReference>
<proteinExistence type="predicted"/>
<dbReference type="GO" id="GO:0005655">
    <property type="term" value="C:nucleolar ribonuclease P complex"/>
    <property type="evidence" value="ECO:0007669"/>
    <property type="project" value="TreeGrafter"/>
</dbReference>
<dbReference type="AlphaFoldDB" id="A0AAW0GP40"/>
<keyword evidence="3" id="KW-1185">Reference proteome</keyword>
<evidence type="ECO:0000256" key="1">
    <source>
        <dbReference type="SAM" id="MobiDB-lite"/>
    </source>
</evidence>
<feature type="region of interest" description="Disordered" evidence="1">
    <location>
        <begin position="67"/>
        <end position="119"/>
    </location>
</feature>
<accession>A0AAW0GP40</accession>
<dbReference type="Proteomes" id="UP001385951">
    <property type="component" value="Unassembled WGS sequence"/>
</dbReference>
<name>A0AAW0GP40_9APHY</name>
<feature type="region of interest" description="Disordered" evidence="1">
    <location>
        <begin position="299"/>
        <end position="321"/>
    </location>
</feature>
<dbReference type="InterPro" id="IPR013241">
    <property type="entry name" value="RNase_P_Pop3"/>
</dbReference>
<dbReference type="GO" id="GO:0004526">
    <property type="term" value="F:ribonuclease P activity"/>
    <property type="evidence" value="ECO:0007669"/>
    <property type="project" value="TreeGrafter"/>
</dbReference>
<dbReference type="GO" id="GO:0005829">
    <property type="term" value="C:cytosol"/>
    <property type="evidence" value="ECO:0007669"/>
    <property type="project" value="TreeGrafter"/>
</dbReference>
<feature type="region of interest" description="Disordered" evidence="1">
    <location>
        <begin position="1"/>
        <end position="21"/>
    </location>
</feature>
<evidence type="ECO:0000313" key="2">
    <source>
        <dbReference type="EMBL" id="KAK7694965.1"/>
    </source>
</evidence>
<dbReference type="Gene3D" id="3.30.1330.30">
    <property type="match status" value="1"/>
</dbReference>
<comment type="caution">
    <text evidence="2">The sequence shown here is derived from an EMBL/GenBank/DDBJ whole genome shotgun (WGS) entry which is preliminary data.</text>
</comment>
<dbReference type="GO" id="GO:0000172">
    <property type="term" value="C:ribonuclease MRP complex"/>
    <property type="evidence" value="ECO:0007669"/>
    <property type="project" value="TreeGrafter"/>
</dbReference>
<evidence type="ECO:0000313" key="3">
    <source>
        <dbReference type="Proteomes" id="UP001385951"/>
    </source>
</evidence>
<dbReference type="EMBL" id="JASBNA010000002">
    <property type="protein sequence ID" value="KAK7694965.1"/>
    <property type="molecule type" value="Genomic_DNA"/>
</dbReference>
<gene>
    <name evidence="2" type="ORF">QCA50_002153</name>
</gene>
<reference evidence="2 3" key="1">
    <citation type="submission" date="2022-09" db="EMBL/GenBank/DDBJ databases">
        <authorList>
            <person name="Palmer J.M."/>
        </authorList>
    </citation>
    <scope>NUCLEOTIDE SEQUENCE [LARGE SCALE GENOMIC DNA]</scope>
    <source>
        <strain evidence="2 3">DSM 7382</strain>
    </source>
</reference>
<dbReference type="InterPro" id="IPR029064">
    <property type="entry name" value="Ribosomal_eL30-like_sf"/>
</dbReference>
<feature type="compositionally biased region" description="Basic residues" evidence="1">
    <location>
        <begin position="67"/>
        <end position="90"/>
    </location>
</feature>
<organism evidence="2 3">
    <name type="scientific">Cerrena zonata</name>
    <dbReference type="NCBI Taxonomy" id="2478898"/>
    <lineage>
        <taxon>Eukaryota</taxon>
        <taxon>Fungi</taxon>
        <taxon>Dikarya</taxon>
        <taxon>Basidiomycota</taxon>
        <taxon>Agaricomycotina</taxon>
        <taxon>Agaricomycetes</taxon>
        <taxon>Polyporales</taxon>
        <taxon>Cerrenaceae</taxon>
        <taxon>Cerrena</taxon>
    </lineage>
</organism>
<feature type="compositionally biased region" description="Basic residues" evidence="1">
    <location>
        <begin position="1"/>
        <end position="10"/>
    </location>
</feature>
<dbReference type="Pfam" id="PF08228">
    <property type="entry name" value="RNase_P_pop3"/>
    <property type="match status" value="1"/>
</dbReference>
<sequence length="321" mass="35413">MSEKIARKHQNQTNRARPRNGIDKKVVYKSVLENPFCVEWPSMSPNVQNMLLAHVVQHLDGVSAYHSAKHTMNRQSRKRRSEGISSRKRRGETSQSDERTTPDSSGECTKENYDNAKSPEIVHHMTIGINEVTKDLELQARTARQTLTSGAETSDNATSHCSKLVLVCRGDINPPILIAHLPQLVASCNLTSSSHGPSLRAPKVWLAPLAKGAEESLAQALGLRRVSVLTIKSTAPNFPELLSLLASIPILTPPWAQPSTPGTSLHILPTHIKQLRTTAPKNIKEARQKKVQAKILARSRKKASRSTMTKIPHRAVIPPKP</sequence>
<dbReference type="GO" id="GO:0008033">
    <property type="term" value="P:tRNA processing"/>
    <property type="evidence" value="ECO:0007669"/>
    <property type="project" value="InterPro"/>
</dbReference>